<proteinExistence type="predicted"/>
<feature type="region of interest" description="Disordered" evidence="1">
    <location>
        <begin position="1"/>
        <end position="21"/>
    </location>
</feature>
<accession>M3C4D5</accession>
<dbReference type="GeneID" id="27905835"/>
<organism evidence="2 3">
    <name type="scientific">Sphaerulina musiva (strain SO2202)</name>
    <name type="common">Poplar stem canker fungus</name>
    <name type="synonym">Septoria musiva</name>
    <dbReference type="NCBI Taxonomy" id="692275"/>
    <lineage>
        <taxon>Eukaryota</taxon>
        <taxon>Fungi</taxon>
        <taxon>Dikarya</taxon>
        <taxon>Ascomycota</taxon>
        <taxon>Pezizomycotina</taxon>
        <taxon>Dothideomycetes</taxon>
        <taxon>Dothideomycetidae</taxon>
        <taxon>Mycosphaerellales</taxon>
        <taxon>Mycosphaerellaceae</taxon>
        <taxon>Sphaerulina</taxon>
    </lineage>
</organism>
<dbReference type="OMA" id="KNCWASP"/>
<dbReference type="Proteomes" id="UP000016931">
    <property type="component" value="Unassembled WGS sequence"/>
</dbReference>
<dbReference type="eggNOG" id="ENOG502SK00">
    <property type="taxonomic scope" value="Eukaryota"/>
</dbReference>
<evidence type="ECO:0000313" key="2">
    <source>
        <dbReference type="EMBL" id="EMF15146.1"/>
    </source>
</evidence>
<protein>
    <recommendedName>
        <fullName evidence="4">F-box domain-containing protein</fullName>
    </recommendedName>
</protein>
<gene>
    <name evidence="2" type="ORF">SEPMUDRAFT_38254</name>
</gene>
<dbReference type="RefSeq" id="XP_016763267.1">
    <property type="nucleotide sequence ID" value="XM_016908698.1"/>
</dbReference>
<reference evidence="2 3" key="1">
    <citation type="journal article" date="2012" name="PLoS Pathog.">
        <title>Diverse lifestyles and strategies of plant pathogenesis encoded in the genomes of eighteen Dothideomycetes fungi.</title>
        <authorList>
            <person name="Ohm R.A."/>
            <person name="Feau N."/>
            <person name="Henrissat B."/>
            <person name="Schoch C.L."/>
            <person name="Horwitz B.A."/>
            <person name="Barry K.W."/>
            <person name="Condon B.J."/>
            <person name="Copeland A.C."/>
            <person name="Dhillon B."/>
            <person name="Glaser F."/>
            <person name="Hesse C.N."/>
            <person name="Kosti I."/>
            <person name="LaButti K."/>
            <person name="Lindquist E.A."/>
            <person name="Lucas S."/>
            <person name="Salamov A.A."/>
            <person name="Bradshaw R.E."/>
            <person name="Ciuffetti L."/>
            <person name="Hamelin R.C."/>
            <person name="Kema G.H.J."/>
            <person name="Lawrence C."/>
            <person name="Scott J.A."/>
            <person name="Spatafora J.W."/>
            <person name="Turgeon B.G."/>
            <person name="de Wit P.J.G.M."/>
            <person name="Zhong S."/>
            <person name="Goodwin S.B."/>
            <person name="Grigoriev I.V."/>
        </authorList>
    </citation>
    <scope>NUCLEOTIDE SEQUENCE [LARGE SCALE GENOMIC DNA]</scope>
    <source>
        <strain evidence="2 3">SO2202</strain>
    </source>
</reference>
<dbReference type="OrthoDB" id="4194555at2759"/>
<dbReference type="EMBL" id="KB456261">
    <property type="protein sequence ID" value="EMF15146.1"/>
    <property type="molecule type" value="Genomic_DNA"/>
</dbReference>
<evidence type="ECO:0008006" key="4">
    <source>
        <dbReference type="Google" id="ProtNLM"/>
    </source>
</evidence>
<dbReference type="CDD" id="cd09917">
    <property type="entry name" value="F-box_SF"/>
    <property type="match status" value="1"/>
</dbReference>
<sequence>MTSGLIKSQAPLTENSKRSTTVDSIRGHSAILFSREGPAASNEIFDEHAKLRYLPLVPHSDDEQAITKNTDLVILPSHLVRINATTRGPRLCRASWPRDRLPVEIFDMITELLSRDDVKSARLVNREWERKVSGNLFASSVVPFNTELYDMIEEDSKAAHRMPCSAHRPKGKGKAGTIEVPDQGINVGHGLRVFQGFGPYFRRFGMSFEVAEAQLARPPVKKDLDHVTSYYGSYDWPQHEYTRFAGLAGLERTADETLRMKAAFSNLHKVQDLGLSLDNGLGWLNGPDKSIHARIFQHGSPVFGYSRPVPDQQMQDAQVFWQAIQECHAADEDRYGVLYTTFSQLDIAGIYDRSALVPAELRKEQKEWLLETDWAQRAFLECYMLAVIDNPVIFGRVKTLTITKVSSGLLPILSRESFWNALPGVSDVTIHVKPDWRTVERDNAGFAETSQRQPSEAVNTFYKCILRDRLCLRSSITKLNIGWAAGGEHAEGIFARNNHVLPAPITQLEHSTAVNGQVALVFRFVEHLTLHNCWMTPVTFESLLNNHASKALKNLVLDSVSLTAHPRFLAVEPNYRSFFPSPHYSHWSDGHREGSWAQVLDKLSPGKVFRDFLPHVRGREEQLSKRAKTNLQSIEFQSCGYVKLLLNSTFDQHAIDTGTGQSLSAWFHIRQIALLPAMMSTNDRFLGRIAQHMPERELNALRFAWGLREGWNDRAKAEAVEYDGLLAGGHGRFSGRINRL</sequence>
<dbReference type="HOGENOM" id="CLU_008019_1_0_1"/>
<keyword evidence="3" id="KW-1185">Reference proteome</keyword>
<evidence type="ECO:0000313" key="3">
    <source>
        <dbReference type="Proteomes" id="UP000016931"/>
    </source>
</evidence>
<name>M3C4D5_SPHMS</name>
<evidence type="ECO:0000256" key="1">
    <source>
        <dbReference type="SAM" id="MobiDB-lite"/>
    </source>
</evidence>
<dbReference type="AlphaFoldDB" id="M3C4D5"/>